<evidence type="ECO:0000256" key="5">
    <source>
        <dbReference type="ARBA" id="ARBA00022989"/>
    </source>
</evidence>
<feature type="transmembrane region" description="Helical" evidence="7">
    <location>
        <begin position="75"/>
        <end position="95"/>
    </location>
</feature>
<dbReference type="PANTHER" id="PTHR30330:SF3">
    <property type="entry name" value="TRANSCRIPTIONAL REGULATOR, LRP FAMILY"/>
    <property type="match status" value="1"/>
</dbReference>
<accession>A0A382MS48</accession>
<evidence type="ECO:0000256" key="7">
    <source>
        <dbReference type="SAM" id="Phobius"/>
    </source>
</evidence>
<evidence type="ECO:0000256" key="1">
    <source>
        <dbReference type="ARBA" id="ARBA00004651"/>
    </source>
</evidence>
<protein>
    <recommendedName>
        <fullName evidence="9">Sodium/alanine symporter</fullName>
    </recommendedName>
</protein>
<comment type="subcellular location">
    <subcellularLocation>
        <location evidence="1">Cell membrane</location>
        <topology evidence="1">Multi-pass membrane protein</topology>
    </subcellularLocation>
</comment>
<dbReference type="PANTHER" id="PTHR30330">
    <property type="entry name" value="AGSS FAMILY TRANSPORTER, SODIUM-ALANINE"/>
    <property type="match status" value="1"/>
</dbReference>
<reference evidence="8" key="1">
    <citation type="submission" date="2018-05" db="EMBL/GenBank/DDBJ databases">
        <authorList>
            <person name="Lanie J.A."/>
            <person name="Ng W.-L."/>
            <person name="Kazmierczak K.M."/>
            <person name="Andrzejewski T.M."/>
            <person name="Davidsen T.M."/>
            <person name="Wayne K.J."/>
            <person name="Tettelin H."/>
            <person name="Glass J.I."/>
            <person name="Rusch D."/>
            <person name="Podicherti R."/>
            <person name="Tsui H.-C.T."/>
            <person name="Winkler M.E."/>
        </authorList>
    </citation>
    <scope>NUCLEOTIDE SEQUENCE</scope>
</reference>
<keyword evidence="3" id="KW-1003">Cell membrane</keyword>
<evidence type="ECO:0000256" key="3">
    <source>
        <dbReference type="ARBA" id="ARBA00022475"/>
    </source>
</evidence>
<dbReference type="GO" id="GO:0005886">
    <property type="term" value="C:plasma membrane"/>
    <property type="evidence" value="ECO:0007669"/>
    <property type="project" value="UniProtKB-SubCell"/>
</dbReference>
<gene>
    <name evidence="8" type="ORF">METZ01_LOCUS303015</name>
</gene>
<evidence type="ECO:0008006" key="9">
    <source>
        <dbReference type="Google" id="ProtNLM"/>
    </source>
</evidence>
<evidence type="ECO:0000256" key="6">
    <source>
        <dbReference type="ARBA" id="ARBA00023136"/>
    </source>
</evidence>
<dbReference type="PROSITE" id="PS00873">
    <property type="entry name" value="NA_ALANINE_SYMP"/>
    <property type="match status" value="1"/>
</dbReference>
<evidence type="ECO:0000256" key="2">
    <source>
        <dbReference type="ARBA" id="ARBA00022448"/>
    </source>
</evidence>
<dbReference type="AlphaFoldDB" id="A0A382MS48"/>
<keyword evidence="4 7" id="KW-0812">Transmembrane</keyword>
<dbReference type="InterPro" id="IPR001463">
    <property type="entry name" value="Na/Ala_symport"/>
</dbReference>
<organism evidence="8">
    <name type="scientific">marine metagenome</name>
    <dbReference type="NCBI Taxonomy" id="408172"/>
    <lineage>
        <taxon>unclassified sequences</taxon>
        <taxon>metagenomes</taxon>
        <taxon>ecological metagenomes</taxon>
    </lineage>
</organism>
<feature type="transmembrane region" description="Helical" evidence="7">
    <location>
        <begin position="101"/>
        <end position="124"/>
    </location>
</feature>
<dbReference type="EMBL" id="UINC01094700">
    <property type="protein sequence ID" value="SVC50161.1"/>
    <property type="molecule type" value="Genomic_DNA"/>
</dbReference>
<dbReference type="GO" id="GO:0005283">
    <property type="term" value="F:amino acid:sodium symporter activity"/>
    <property type="evidence" value="ECO:0007669"/>
    <property type="project" value="InterPro"/>
</dbReference>
<proteinExistence type="predicted"/>
<feature type="non-terminal residue" evidence="8">
    <location>
        <position position="189"/>
    </location>
</feature>
<keyword evidence="5 7" id="KW-1133">Transmembrane helix</keyword>
<keyword evidence="6 7" id="KW-0472">Membrane</keyword>
<name>A0A382MS48_9ZZZZ</name>
<evidence type="ECO:0000313" key="8">
    <source>
        <dbReference type="EMBL" id="SVC50161.1"/>
    </source>
</evidence>
<evidence type="ECO:0000256" key="4">
    <source>
        <dbReference type="ARBA" id="ARBA00022692"/>
    </source>
</evidence>
<dbReference type="Pfam" id="PF01235">
    <property type="entry name" value="Na_Ala_symp"/>
    <property type="match status" value="1"/>
</dbReference>
<sequence>MNLLENINSIISAFAEFMWGAPLLIILLGGGIYFSFYSRFVPFKYFRHGLNILFGRYNDPNDPGEITHFQALSSALASTVGLGNISGVAIAIQMGGPGALFWMWLSAIVGMSTKFFSCTLSILFRGKDDQGNVQGGPMYYIENGLGKNFKPLSILFSAAGLIGCTVMFQSNQLTEIIRDQLFVNDYRWL</sequence>
<feature type="transmembrane region" description="Helical" evidence="7">
    <location>
        <begin position="17"/>
        <end position="37"/>
    </location>
</feature>
<keyword evidence="2" id="KW-0813">Transport</keyword>